<dbReference type="InterPro" id="IPR050922">
    <property type="entry name" value="LytR/CpsA/Psr_CW_biosynth"/>
</dbReference>
<comment type="similarity">
    <text evidence="1">Belongs to the LytR/CpsA/Psr (LCP) family.</text>
</comment>
<evidence type="ECO:0000313" key="4">
    <source>
        <dbReference type="EMBL" id="CAO91254.1"/>
    </source>
</evidence>
<proteinExistence type="inferred from homology"/>
<feature type="domain" description="Cell envelope-related transcriptional attenuator" evidence="2">
    <location>
        <begin position="133"/>
        <end position="279"/>
    </location>
</feature>
<reference evidence="4" key="1">
    <citation type="submission" date="2007-08" db="EMBL/GenBank/DDBJ databases">
        <authorList>
            <person name="Frangeul L."/>
        </authorList>
    </citation>
    <scope>NUCLEOTIDE SEQUENCE</scope>
    <source>
        <strain evidence="4">PCC 7806</strain>
    </source>
</reference>
<evidence type="ECO:0000256" key="1">
    <source>
        <dbReference type="ARBA" id="ARBA00006068"/>
    </source>
</evidence>
<evidence type="ECO:0000259" key="2">
    <source>
        <dbReference type="Pfam" id="PF03816"/>
    </source>
</evidence>
<sequence length="474" mass="52076">MRQFVVNKTKSRAKSRKSGKLAAKTVKKRRLSSKWFLTALGLTGCALVSATAGAMLAVSLSSTPLRQAALSPQEAAAFNNQQAISYENLQLPALNRPVNILVVGAKVLTSDVKEAETPDLGYHAPVNSLEGLTDTMLLLRFDPQRQKLTMLSIPRDTRTDIEGYGEKKINQANALGGPALTAETVSHLLEGVAIDRYVRINVQGVEKLIDALGGVTVYVPKDMKYQDFSQHLYIDLKKGEQHLNGEKFLQFARFRYDAKGDIGRIQRQQQLMRSLVEQTLKPATLLKIPDIIEVIRNSIDTNLSLEELLALAGFASKTERSDVQMLLLPGDFNGDGRQGISYWLPNQSKIQELVAQHFNHGFFMADTEETTQPTRIAVEDSTDNPEAVQTLVRYLRSLGYENVFVSKSSSPILETTKIIAQKGDNSLAAALHNSLGVGEVLVESTGNLASDVTIKIGQDWQEKSANLSELSPGN</sequence>
<accession>A8YM35</accession>
<protein>
    <recommendedName>
        <fullName evidence="5">LytR family transcriptional regulator</fullName>
    </recommendedName>
</protein>
<organism evidence="4">
    <name type="scientific">Microcystis aeruginosa (strain PCC 7806)</name>
    <dbReference type="NCBI Taxonomy" id="267872"/>
    <lineage>
        <taxon>Bacteria</taxon>
        <taxon>Bacillati</taxon>
        <taxon>Cyanobacteriota</taxon>
        <taxon>Cyanophyceae</taxon>
        <taxon>Oscillatoriophycideae</taxon>
        <taxon>Chroococcales</taxon>
        <taxon>Microcystaceae</taxon>
        <taxon>Microcystis</taxon>
    </lineage>
</organism>
<gene>
    <name evidence="4" type="ORF">IPF_3872</name>
</gene>
<dbReference type="AlphaFoldDB" id="A8YM35"/>
<dbReference type="InterPro" id="IPR004474">
    <property type="entry name" value="LytR_CpsA_psr"/>
</dbReference>
<dbReference type="PANTHER" id="PTHR33392">
    <property type="entry name" value="POLYISOPRENYL-TEICHOIC ACID--PEPTIDOGLYCAN TEICHOIC ACID TRANSFERASE TAGU"/>
    <property type="match status" value="1"/>
</dbReference>
<dbReference type="NCBIfam" id="TIGR00350">
    <property type="entry name" value="lytR_cpsA_psr"/>
    <property type="match status" value="1"/>
</dbReference>
<dbReference type="InterPro" id="IPR027381">
    <property type="entry name" value="LytR/CpsA/Psr_C"/>
</dbReference>
<evidence type="ECO:0008006" key="5">
    <source>
        <dbReference type="Google" id="ProtNLM"/>
    </source>
</evidence>
<dbReference type="Pfam" id="PF13399">
    <property type="entry name" value="LytR_C"/>
    <property type="match status" value="1"/>
</dbReference>
<dbReference type="Gene3D" id="3.40.630.190">
    <property type="entry name" value="LCP protein"/>
    <property type="match status" value="1"/>
</dbReference>
<feature type="domain" description="LytR/CpsA/Psr regulator C-terminal" evidence="3">
    <location>
        <begin position="374"/>
        <end position="460"/>
    </location>
</feature>
<dbReference type="EMBL" id="AM778957">
    <property type="protein sequence ID" value="CAO91254.1"/>
    <property type="molecule type" value="Genomic_DNA"/>
</dbReference>
<dbReference type="Pfam" id="PF03816">
    <property type="entry name" value="LytR_cpsA_psr"/>
    <property type="match status" value="1"/>
</dbReference>
<name>A8YM35_MICA7</name>
<evidence type="ECO:0000259" key="3">
    <source>
        <dbReference type="Pfam" id="PF13399"/>
    </source>
</evidence>
<dbReference type="PANTHER" id="PTHR33392:SF6">
    <property type="entry name" value="POLYISOPRENYL-TEICHOIC ACID--PEPTIDOGLYCAN TEICHOIC ACID TRANSFERASE TAGU"/>
    <property type="match status" value="1"/>
</dbReference>